<evidence type="ECO:0000256" key="8">
    <source>
        <dbReference type="ARBA" id="ARBA00023316"/>
    </source>
</evidence>
<feature type="transmembrane region" description="Helical" evidence="9">
    <location>
        <begin position="313"/>
        <end position="335"/>
    </location>
</feature>
<keyword evidence="4 9" id="KW-0812">Transmembrane</keyword>
<dbReference type="AlphaFoldDB" id="A0A5K8AIN4"/>
<feature type="transmembrane region" description="Helical" evidence="9">
    <location>
        <begin position="347"/>
        <end position="367"/>
    </location>
</feature>
<keyword evidence="2" id="KW-0328">Glycosyltransferase</keyword>
<keyword evidence="7 9" id="KW-0472">Membrane</keyword>
<keyword evidence="5 9" id="KW-1133">Transmembrane helix</keyword>
<evidence type="ECO:0000313" key="11">
    <source>
        <dbReference type="EMBL" id="BBO91750.1"/>
    </source>
</evidence>
<evidence type="ECO:0000256" key="5">
    <source>
        <dbReference type="ARBA" id="ARBA00022989"/>
    </source>
</evidence>
<reference evidence="11 12" key="1">
    <citation type="submission" date="2019-11" db="EMBL/GenBank/DDBJ databases">
        <title>Comparative genomics of hydrocarbon-degrading Desulfosarcina strains.</title>
        <authorList>
            <person name="Watanabe M."/>
            <person name="Kojima H."/>
            <person name="Fukui M."/>
        </authorList>
    </citation>
    <scope>NUCLEOTIDE SEQUENCE [LARGE SCALE GENOMIC DNA]</scope>
    <source>
        <strain evidence="12">oXyS1</strain>
    </source>
</reference>
<protein>
    <submittedName>
        <fullName evidence="11">Glucosyltransferase</fullName>
    </submittedName>
</protein>
<keyword evidence="3 11" id="KW-0808">Transferase</keyword>
<evidence type="ECO:0000259" key="10">
    <source>
        <dbReference type="Pfam" id="PF13632"/>
    </source>
</evidence>
<dbReference type="SUPFAM" id="SSF53448">
    <property type="entry name" value="Nucleotide-diphospho-sugar transferases"/>
    <property type="match status" value="1"/>
</dbReference>
<evidence type="ECO:0000256" key="2">
    <source>
        <dbReference type="ARBA" id="ARBA00022676"/>
    </source>
</evidence>
<dbReference type="EMBL" id="AP021879">
    <property type="protein sequence ID" value="BBO91750.1"/>
    <property type="molecule type" value="Genomic_DNA"/>
</dbReference>
<evidence type="ECO:0000256" key="7">
    <source>
        <dbReference type="ARBA" id="ARBA00023136"/>
    </source>
</evidence>
<comment type="subcellular location">
    <subcellularLocation>
        <location evidence="1">Golgi apparatus membrane</location>
        <topology evidence="1">Multi-pass membrane protein</topology>
    </subcellularLocation>
</comment>
<dbReference type="InterPro" id="IPR001173">
    <property type="entry name" value="Glyco_trans_2-like"/>
</dbReference>
<keyword evidence="12" id="KW-1185">Reference proteome</keyword>
<dbReference type="Proteomes" id="UP000422108">
    <property type="component" value="Chromosome"/>
</dbReference>
<dbReference type="RefSeq" id="WP_155312611.1">
    <property type="nucleotide sequence ID" value="NZ_AP021879.1"/>
</dbReference>
<evidence type="ECO:0000256" key="4">
    <source>
        <dbReference type="ARBA" id="ARBA00022692"/>
    </source>
</evidence>
<evidence type="ECO:0000313" key="12">
    <source>
        <dbReference type="Proteomes" id="UP000422108"/>
    </source>
</evidence>
<feature type="domain" description="Glycosyltransferase 2-like" evidence="10">
    <location>
        <begin position="144"/>
        <end position="350"/>
    </location>
</feature>
<accession>A0A5K8AIN4</accession>
<dbReference type="GO" id="GO:0016757">
    <property type="term" value="F:glycosyltransferase activity"/>
    <property type="evidence" value="ECO:0007669"/>
    <property type="project" value="UniProtKB-KW"/>
</dbReference>
<dbReference type="FunFam" id="3.90.550.10:FF:000057">
    <property type="entry name" value="Glycosyltransferase-like protein, family 2"/>
    <property type="match status" value="1"/>
</dbReference>
<feature type="transmembrane region" description="Helical" evidence="9">
    <location>
        <begin position="436"/>
        <end position="455"/>
    </location>
</feature>
<keyword evidence="6" id="KW-0333">Golgi apparatus</keyword>
<dbReference type="PANTHER" id="PTHR32044:SF80">
    <property type="entry name" value="XYLOGLUCAN GLYCOSYLTRANSFERASE 2-RELATED"/>
    <property type="match status" value="1"/>
</dbReference>
<organism evidence="11 12">
    <name type="scientific">Desulfosarcina ovata subsp. ovata</name>
    <dbReference type="NCBI Taxonomy" id="2752305"/>
    <lineage>
        <taxon>Bacteria</taxon>
        <taxon>Pseudomonadati</taxon>
        <taxon>Thermodesulfobacteriota</taxon>
        <taxon>Desulfobacteria</taxon>
        <taxon>Desulfobacterales</taxon>
        <taxon>Desulfosarcinaceae</taxon>
        <taxon>Desulfosarcina</taxon>
    </lineage>
</organism>
<dbReference type="GO" id="GO:0071555">
    <property type="term" value="P:cell wall organization"/>
    <property type="evidence" value="ECO:0007669"/>
    <property type="project" value="UniProtKB-KW"/>
</dbReference>
<evidence type="ECO:0000256" key="1">
    <source>
        <dbReference type="ARBA" id="ARBA00004653"/>
    </source>
</evidence>
<dbReference type="InterPro" id="IPR029044">
    <property type="entry name" value="Nucleotide-diphossugar_trans"/>
</dbReference>
<dbReference type="Gene3D" id="3.90.550.10">
    <property type="entry name" value="Spore Coat Polysaccharide Biosynthesis Protein SpsA, Chain A"/>
    <property type="match status" value="1"/>
</dbReference>
<feature type="transmembrane region" description="Helical" evidence="9">
    <location>
        <begin position="461"/>
        <end position="481"/>
    </location>
</feature>
<feature type="transmembrane region" description="Helical" evidence="9">
    <location>
        <begin position="12"/>
        <end position="35"/>
    </location>
</feature>
<dbReference type="Pfam" id="PF13632">
    <property type="entry name" value="Glyco_trans_2_3"/>
    <property type="match status" value="1"/>
</dbReference>
<keyword evidence="8" id="KW-0961">Cell wall biogenesis/degradation</keyword>
<evidence type="ECO:0000256" key="3">
    <source>
        <dbReference type="ARBA" id="ARBA00022679"/>
    </source>
</evidence>
<evidence type="ECO:0000256" key="9">
    <source>
        <dbReference type="SAM" id="Phobius"/>
    </source>
</evidence>
<proteinExistence type="predicted"/>
<gene>
    <name evidence="11" type="ORF">DSCOOX_49300</name>
</gene>
<sequence>MTSELLHALSIVHFVALGGLATYGLHRLWLLWHWWPMRHCRDPKPPDIAGRTRPRVTIQLPFYNERYVAARLIDAAARMRWPTDRLEIQILDDSTDDTSRIVDRCAAFWRASGINARVLRRQNRIAYKAGALSCGLVRAKGDLIAVFDADFLPDEDFLVRTVPYFADPAIGMVQVRWGFLNSSHSWLTRIQALLLGPHFGIEHRVRCHRGCFFNFNGTAGVWRRQAIETAGGWQADTVTEDLDLSYRAQMAGWRFLYLNDYAVPSELPVTLEDFRRQQHRWAKGSIQTARKILPQLLGSTLPVCIKIEATFHLLANLGWLLGALVTLTLYPTILIRSGIGPYQILRLDLPLFLGATLTILAFFFLYASDQRQRERLRCLPLLPIFTIGLAPSLALSVIQGIFQRGGVFDRTPKYGLRDAQRLPEVPIADGQRSTRYLLLNLSGLIYAFLPVWFAWRHETWLAVPFLLVFPSGFTLVILQAGREWWHDRRLRRFQESILEGENREKA</sequence>
<name>A0A5K8AIN4_9BACT</name>
<evidence type="ECO:0000256" key="6">
    <source>
        <dbReference type="ARBA" id="ARBA00023034"/>
    </source>
</evidence>
<dbReference type="PANTHER" id="PTHR32044">
    <property type="entry name" value="GLUCOMANNAN 4-BETA-MANNOSYLTRANSFERASE 9"/>
    <property type="match status" value="1"/>
</dbReference>